<evidence type="ECO:0000256" key="1">
    <source>
        <dbReference type="ARBA" id="ARBA00005417"/>
    </source>
</evidence>
<comment type="subcellular location">
    <subcellularLocation>
        <location evidence="9">Cell membrane</location>
        <topology evidence="9">Peripheral membrane protein</topology>
        <orientation evidence="9">Cytoplasmic side</orientation>
    </subcellularLocation>
</comment>
<dbReference type="InterPro" id="IPR003439">
    <property type="entry name" value="ABC_transporter-like_ATP-bd"/>
</dbReference>
<dbReference type="EMBL" id="PFXB01000011">
    <property type="protein sequence ID" value="PJA38469.1"/>
    <property type="molecule type" value="Genomic_DNA"/>
</dbReference>
<reference evidence="12" key="1">
    <citation type="submission" date="2017-09" db="EMBL/GenBank/DDBJ databases">
        <title>Depth-based differentiation of microbial function through sediment-hosted aquifers and enrichment of novel symbionts in the deep terrestrial subsurface.</title>
        <authorList>
            <person name="Probst A.J."/>
            <person name="Ladd B."/>
            <person name="Jarett J.K."/>
            <person name="Geller-Mcgrath D.E."/>
            <person name="Sieber C.M.K."/>
            <person name="Emerson J.B."/>
            <person name="Anantharaman K."/>
            <person name="Thomas B.C."/>
            <person name="Malmstrom R."/>
            <person name="Stieglmeier M."/>
            <person name="Klingl A."/>
            <person name="Woyke T."/>
            <person name="Ryan C.M."/>
            <person name="Banfield J.F."/>
        </authorList>
    </citation>
    <scope>NUCLEOTIDE SEQUENCE [LARGE SCALE GENOMIC DNA]</scope>
</reference>
<dbReference type="GO" id="GO:0016887">
    <property type="term" value="F:ATP hydrolysis activity"/>
    <property type="evidence" value="ECO:0007669"/>
    <property type="project" value="InterPro"/>
</dbReference>
<comment type="caution">
    <text evidence="11">The sequence shown here is derived from an EMBL/GenBank/DDBJ whole genome shotgun (WGS) entry which is preliminary data.</text>
</comment>
<evidence type="ECO:0000256" key="7">
    <source>
        <dbReference type="ARBA" id="ARBA00023136"/>
    </source>
</evidence>
<sequence length="226" mass="25201">MIKFENVVKKYLKNSVALSGINLEIGKGEFVFIVGPSGAGKTTLLRLIIREEKPTEGKILVDGVDVVNLPARKLPKLRRKVGMVFQSYRLLPKRTVYENVAFALEVSGRSNREIQKVVPTMLRLVGLEDKDNHFPNQLSGGEAQRTAIARALVHEPDILLADEPTGNLDLTNAWEIIQLLNQINSWGTTVVMATHNQDIVNALKKRVITMDKGLIIREEKDANGKK</sequence>
<evidence type="ECO:0000259" key="10">
    <source>
        <dbReference type="PROSITE" id="PS50893"/>
    </source>
</evidence>
<keyword evidence="7 9" id="KW-0472">Membrane</keyword>
<comment type="similarity">
    <text evidence="1 9">Belongs to the ABC transporter superfamily.</text>
</comment>
<evidence type="ECO:0000256" key="2">
    <source>
        <dbReference type="ARBA" id="ARBA00020019"/>
    </source>
</evidence>
<dbReference type="GO" id="GO:0051301">
    <property type="term" value="P:cell division"/>
    <property type="evidence" value="ECO:0007669"/>
    <property type="project" value="UniProtKB-UniRule"/>
</dbReference>
<feature type="domain" description="ABC transporter" evidence="10">
    <location>
        <begin position="2"/>
        <end position="226"/>
    </location>
</feature>
<keyword evidence="3 9" id="KW-1003">Cell membrane</keyword>
<dbReference type="SUPFAM" id="SSF52540">
    <property type="entry name" value="P-loop containing nucleoside triphosphate hydrolases"/>
    <property type="match status" value="1"/>
</dbReference>
<dbReference type="GO" id="GO:0005886">
    <property type="term" value="C:plasma membrane"/>
    <property type="evidence" value="ECO:0007669"/>
    <property type="project" value="UniProtKB-SubCell"/>
</dbReference>
<keyword evidence="8 9" id="KW-0131">Cell cycle</keyword>
<protein>
    <recommendedName>
        <fullName evidence="2 9">Cell division ATP-binding protein FtsE</fullName>
    </recommendedName>
</protein>
<dbReference type="FunFam" id="3.40.50.300:FF:000056">
    <property type="entry name" value="Cell division ATP-binding protein FtsE"/>
    <property type="match status" value="1"/>
</dbReference>
<keyword evidence="5 9" id="KW-0547">Nucleotide-binding</keyword>
<dbReference type="InterPro" id="IPR003593">
    <property type="entry name" value="AAA+_ATPase"/>
</dbReference>
<name>A0A2M7WYW6_UNCKA</name>
<dbReference type="AlphaFoldDB" id="A0A2M7WYW6"/>
<dbReference type="SMART" id="SM00382">
    <property type="entry name" value="AAA"/>
    <property type="match status" value="1"/>
</dbReference>
<dbReference type="Pfam" id="PF00005">
    <property type="entry name" value="ABC_tran"/>
    <property type="match status" value="1"/>
</dbReference>
<dbReference type="Gene3D" id="3.40.50.300">
    <property type="entry name" value="P-loop containing nucleotide triphosphate hydrolases"/>
    <property type="match status" value="1"/>
</dbReference>
<dbReference type="PROSITE" id="PS50893">
    <property type="entry name" value="ABC_TRANSPORTER_2"/>
    <property type="match status" value="1"/>
</dbReference>
<comment type="subunit">
    <text evidence="9">Homodimer. Forms a membrane-associated complex with FtsX.</text>
</comment>
<dbReference type="InterPro" id="IPR015854">
    <property type="entry name" value="ABC_transpr_LolD-like"/>
</dbReference>
<evidence type="ECO:0000256" key="8">
    <source>
        <dbReference type="ARBA" id="ARBA00023306"/>
    </source>
</evidence>
<dbReference type="NCBIfam" id="TIGR02673">
    <property type="entry name" value="FtsE"/>
    <property type="match status" value="1"/>
</dbReference>
<dbReference type="Proteomes" id="UP000230538">
    <property type="component" value="Unassembled WGS sequence"/>
</dbReference>
<evidence type="ECO:0000256" key="3">
    <source>
        <dbReference type="ARBA" id="ARBA00022475"/>
    </source>
</evidence>
<dbReference type="PANTHER" id="PTHR24220:SF470">
    <property type="entry name" value="CELL DIVISION ATP-BINDING PROTEIN FTSE"/>
    <property type="match status" value="1"/>
</dbReference>
<proteinExistence type="inferred from homology"/>
<dbReference type="GO" id="GO:0005524">
    <property type="term" value="F:ATP binding"/>
    <property type="evidence" value="ECO:0007669"/>
    <property type="project" value="UniProtKB-UniRule"/>
</dbReference>
<dbReference type="PANTHER" id="PTHR24220">
    <property type="entry name" value="IMPORT ATP-BINDING PROTEIN"/>
    <property type="match status" value="1"/>
</dbReference>
<evidence type="ECO:0000313" key="11">
    <source>
        <dbReference type="EMBL" id="PJA38469.1"/>
    </source>
</evidence>
<organism evidence="11 12">
    <name type="scientific">candidate division WWE3 bacterium CG_4_9_14_3_um_filter_43_9</name>
    <dbReference type="NCBI Taxonomy" id="1975082"/>
    <lineage>
        <taxon>Bacteria</taxon>
        <taxon>Katanobacteria</taxon>
    </lineage>
</organism>
<evidence type="ECO:0000313" key="12">
    <source>
        <dbReference type="Proteomes" id="UP000230538"/>
    </source>
</evidence>
<gene>
    <name evidence="9 11" type="primary">ftsE</name>
    <name evidence="11" type="ORF">CO181_00355</name>
</gene>
<keyword evidence="4 9" id="KW-0132">Cell division</keyword>
<evidence type="ECO:0000256" key="9">
    <source>
        <dbReference type="RuleBase" id="RU365094"/>
    </source>
</evidence>
<evidence type="ECO:0000256" key="5">
    <source>
        <dbReference type="ARBA" id="ARBA00022741"/>
    </source>
</evidence>
<evidence type="ECO:0000256" key="4">
    <source>
        <dbReference type="ARBA" id="ARBA00022618"/>
    </source>
</evidence>
<accession>A0A2M7WYW6</accession>
<keyword evidence="6 9" id="KW-0067">ATP-binding</keyword>
<dbReference type="InterPro" id="IPR005286">
    <property type="entry name" value="Cell_div_FtsE"/>
</dbReference>
<dbReference type="InterPro" id="IPR027417">
    <property type="entry name" value="P-loop_NTPase"/>
</dbReference>
<comment type="function">
    <text evidence="9">Part of the ABC transporter FtsEX involved in cellular division.</text>
</comment>
<evidence type="ECO:0000256" key="6">
    <source>
        <dbReference type="ARBA" id="ARBA00022840"/>
    </source>
</evidence>
<dbReference type="GO" id="GO:0022857">
    <property type="term" value="F:transmembrane transporter activity"/>
    <property type="evidence" value="ECO:0007669"/>
    <property type="project" value="TreeGrafter"/>
</dbReference>